<accession>A0A1I8PL67</accession>
<protein>
    <submittedName>
        <fullName evidence="2">Uncharacterized protein</fullName>
    </submittedName>
</protein>
<reference evidence="2" key="1">
    <citation type="submission" date="2020-05" db="UniProtKB">
        <authorList>
            <consortium name="EnsemblMetazoa"/>
        </authorList>
    </citation>
    <scope>IDENTIFICATION</scope>
    <source>
        <strain evidence="2">USDA</strain>
    </source>
</reference>
<proteinExistence type="predicted"/>
<organism evidence="2 3">
    <name type="scientific">Stomoxys calcitrans</name>
    <name type="common">Stable fly</name>
    <name type="synonym">Conops calcitrans</name>
    <dbReference type="NCBI Taxonomy" id="35570"/>
    <lineage>
        <taxon>Eukaryota</taxon>
        <taxon>Metazoa</taxon>
        <taxon>Ecdysozoa</taxon>
        <taxon>Arthropoda</taxon>
        <taxon>Hexapoda</taxon>
        <taxon>Insecta</taxon>
        <taxon>Pterygota</taxon>
        <taxon>Neoptera</taxon>
        <taxon>Endopterygota</taxon>
        <taxon>Diptera</taxon>
        <taxon>Brachycera</taxon>
        <taxon>Muscomorpha</taxon>
        <taxon>Muscoidea</taxon>
        <taxon>Muscidae</taxon>
        <taxon>Stomoxys</taxon>
    </lineage>
</organism>
<dbReference type="OrthoDB" id="8186940at2759"/>
<feature type="signal peptide" evidence="1">
    <location>
        <begin position="1"/>
        <end position="17"/>
    </location>
</feature>
<name>A0A1I8PL67_STOCA</name>
<dbReference type="EnsemblMetazoa" id="SCAU009117-RA">
    <property type="protein sequence ID" value="SCAU009117-PA"/>
    <property type="gene ID" value="SCAU009117"/>
</dbReference>
<dbReference type="PANTHER" id="PTHR21398">
    <property type="entry name" value="AGAP007094-PA"/>
    <property type="match status" value="1"/>
</dbReference>
<evidence type="ECO:0000313" key="2">
    <source>
        <dbReference type="EnsemblMetazoa" id="SCAU009117-PA"/>
    </source>
</evidence>
<keyword evidence="1" id="KW-0732">Signal</keyword>
<dbReference type="AlphaFoldDB" id="A0A1I8PL67"/>
<dbReference type="Proteomes" id="UP000095300">
    <property type="component" value="Unassembled WGS sequence"/>
</dbReference>
<gene>
    <name evidence="2" type="primary">106088884</name>
</gene>
<evidence type="ECO:0000256" key="1">
    <source>
        <dbReference type="SAM" id="SignalP"/>
    </source>
</evidence>
<dbReference type="PANTHER" id="PTHR21398:SF11">
    <property type="entry name" value="HDC15381-RELATED"/>
    <property type="match status" value="1"/>
</dbReference>
<keyword evidence="3" id="KW-1185">Reference proteome</keyword>
<sequence>MCSLLRFNRCCVVCIYALTLHIFCTEQGTVSNSSWNRGVEFKNTTIIGRSRRFIIYDGVGVVKVSVPEDEVKRVLDKQKTSLQLVLGAQIPIVLADKMRSLSVLYNLQMQYTPPPVPLYWWSLYNTSTFAARKQRAVEMLQQKDNSRMLLYKYLETYFDRPHLTNVDQLYLVAKEAGLRGANCQELYPKCPIVDELLERFTTN</sequence>
<feature type="chain" id="PRO_5009326834" evidence="1">
    <location>
        <begin position="18"/>
        <end position="203"/>
    </location>
</feature>
<dbReference type="VEuPathDB" id="VectorBase:SCAU009117"/>
<evidence type="ECO:0000313" key="3">
    <source>
        <dbReference type="Proteomes" id="UP000095300"/>
    </source>
</evidence>